<dbReference type="AlphaFoldDB" id="A0A1H5LUI6"/>
<protein>
    <submittedName>
        <fullName evidence="1">Uncharacterized protein</fullName>
    </submittedName>
</protein>
<reference evidence="2" key="1">
    <citation type="submission" date="2016-10" db="EMBL/GenBank/DDBJ databases">
        <authorList>
            <person name="Varghese N."/>
        </authorList>
    </citation>
    <scope>NUCLEOTIDE SEQUENCE [LARGE SCALE GENOMIC DNA]</scope>
    <source>
        <strain evidence="2">DSM 44719</strain>
    </source>
</reference>
<evidence type="ECO:0000313" key="1">
    <source>
        <dbReference type="EMBL" id="SEE80630.1"/>
    </source>
</evidence>
<evidence type="ECO:0000313" key="2">
    <source>
        <dbReference type="Proteomes" id="UP000183407"/>
    </source>
</evidence>
<organism evidence="1 2">
    <name type="scientific">Rhodococcus jostii</name>
    <dbReference type="NCBI Taxonomy" id="132919"/>
    <lineage>
        <taxon>Bacteria</taxon>
        <taxon>Bacillati</taxon>
        <taxon>Actinomycetota</taxon>
        <taxon>Actinomycetes</taxon>
        <taxon>Mycobacteriales</taxon>
        <taxon>Nocardiaceae</taxon>
        <taxon>Rhodococcus</taxon>
    </lineage>
</organism>
<name>A0A1H5LUI6_RHOJO</name>
<dbReference type="Proteomes" id="UP000183407">
    <property type="component" value="Unassembled WGS sequence"/>
</dbReference>
<proteinExistence type="predicted"/>
<accession>A0A1H5LUI6</accession>
<sequence length="148" mass="16173">MTSHRHVTIDHDEIRGWIQAHRGAPARSAAHTDTAGALHIDFSGVRTGELVHISWQERFTAFDAQGLGCAIRIRIYVAERARGSNWFPAVARAGFTREVSGVPTSRVPGTHGGGRRRARQCTTVPEEIASPGVLVLGQVTVRRVMSAW</sequence>
<gene>
    <name evidence="1" type="ORF">SAMN04490220_8421</name>
</gene>
<dbReference type="EMBL" id="FNTL01000005">
    <property type="protein sequence ID" value="SEE80630.1"/>
    <property type="molecule type" value="Genomic_DNA"/>
</dbReference>